<keyword evidence="4" id="KW-1185">Reference proteome</keyword>
<feature type="signal peptide" evidence="1">
    <location>
        <begin position="1"/>
        <end position="23"/>
    </location>
</feature>
<accession>A0A330L0M6</accession>
<dbReference type="EMBL" id="OUNR01000001">
    <property type="protein sequence ID" value="SPP63204.1"/>
    <property type="molecule type" value="Genomic_DNA"/>
</dbReference>
<proteinExistence type="predicted"/>
<dbReference type="InParanoid" id="A0A330L0M6"/>
<dbReference type="InterPro" id="IPR041215">
    <property type="entry name" value="FlgO_dom"/>
</dbReference>
<feature type="domain" description="FlgO" evidence="2">
    <location>
        <begin position="47"/>
        <end position="159"/>
    </location>
</feature>
<dbReference type="Pfam" id="PF17680">
    <property type="entry name" value="FlgO"/>
    <property type="match status" value="1"/>
</dbReference>
<gene>
    <name evidence="3" type="ORF">NITLEN_10290</name>
</gene>
<evidence type="ECO:0000256" key="1">
    <source>
        <dbReference type="SAM" id="SignalP"/>
    </source>
</evidence>
<protein>
    <recommendedName>
        <fullName evidence="2">FlgO domain-containing protein</fullName>
    </recommendedName>
</protein>
<keyword evidence="1" id="KW-0732">Signal</keyword>
<sequence>MIRQFLIISGLLCSTLLSGHVFAAGNYEESLKALADGVIAESLKAKKERLAIIDFTDAKGVVTPIGQFLAEELGTQLLVAGELKVVERKLVSSTLKKRHLTQIDAASPKALKGAAKAIRTDIFVMGSYLDAPEGILVTVKLISPLNAQAIGAARGMIPKVGPLGELVKEFNKPPAVKVEPPKGPTIPEGLGFHRNDFYELVVRTLSRQDNQIRMDLTIENRSPRDVKLLCLLQNTVLKDDQGGQWAQSVEGNREGLCTRGVELSPREKDRAVLMFTAPADSAAVSQFIFSFHEKSPRRDATFAIDNLTIETSPSLPSPATP</sequence>
<dbReference type="RefSeq" id="WP_121987772.1">
    <property type="nucleotide sequence ID" value="NZ_OUNR01000001.1"/>
</dbReference>
<organism evidence="3 4">
    <name type="scientific">Nitrospira lenta</name>
    <dbReference type="NCBI Taxonomy" id="1436998"/>
    <lineage>
        <taxon>Bacteria</taxon>
        <taxon>Pseudomonadati</taxon>
        <taxon>Nitrospirota</taxon>
        <taxon>Nitrospiria</taxon>
        <taxon>Nitrospirales</taxon>
        <taxon>Nitrospiraceae</taxon>
        <taxon>Nitrospira</taxon>
    </lineage>
</organism>
<dbReference type="AlphaFoldDB" id="A0A330L0M6"/>
<dbReference type="OrthoDB" id="9786832at2"/>
<evidence type="ECO:0000313" key="3">
    <source>
        <dbReference type="EMBL" id="SPP63204.1"/>
    </source>
</evidence>
<dbReference type="Proteomes" id="UP000248168">
    <property type="component" value="Unassembled WGS sequence"/>
</dbReference>
<evidence type="ECO:0000313" key="4">
    <source>
        <dbReference type="Proteomes" id="UP000248168"/>
    </source>
</evidence>
<evidence type="ECO:0000259" key="2">
    <source>
        <dbReference type="Pfam" id="PF17680"/>
    </source>
</evidence>
<name>A0A330L0M6_9BACT</name>
<reference evidence="4" key="1">
    <citation type="submission" date="2018-04" db="EMBL/GenBank/DDBJ databases">
        <authorList>
            <person name="Lucker S."/>
            <person name="Sakoula D."/>
        </authorList>
    </citation>
    <scope>NUCLEOTIDE SEQUENCE [LARGE SCALE GENOMIC DNA]</scope>
</reference>
<feature type="chain" id="PRO_5016368076" description="FlgO domain-containing protein" evidence="1">
    <location>
        <begin position="24"/>
        <end position="321"/>
    </location>
</feature>